<dbReference type="AlphaFoldDB" id="A0A2S7EML6"/>
<keyword evidence="1" id="KW-0812">Transmembrane</keyword>
<keyword evidence="1" id="KW-0472">Membrane</keyword>
<feature type="transmembrane region" description="Helical" evidence="1">
    <location>
        <begin position="322"/>
        <end position="345"/>
    </location>
</feature>
<keyword evidence="1" id="KW-1133">Transmembrane helix</keyword>
<feature type="transmembrane region" description="Helical" evidence="1">
    <location>
        <begin position="377"/>
        <end position="401"/>
    </location>
</feature>
<comment type="caution">
    <text evidence="2">The sequence shown here is derived from an EMBL/GenBank/DDBJ whole genome shotgun (WGS) entry which is preliminary data.</text>
</comment>
<feature type="transmembrane region" description="Helical" evidence="1">
    <location>
        <begin position="281"/>
        <end position="302"/>
    </location>
</feature>
<evidence type="ECO:0000256" key="1">
    <source>
        <dbReference type="SAM" id="Phobius"/>
    </source>
</evidence>
<feature type="transmembrane region" description="Helical" evidence="1">
    <location>
        <begin position="221"/>
        <end position="242"/>
    </location>
</feature>
<accession>A0A2S7EML6</accession>
<name>A0A2S7EML6_9XANT</name>
<feature type="transmembrane region" description="Helical" evidence="1">
    <location>
        <begin position="352"/>
        <end position="371"/>
    </location>
</feature>
<reference evidence="3" key="1">
    <citation type="submission" date="2016-08" db="EMBL/GenBank/DDBJ databases">
        <authorList>
            <person name="Merda D."/>
            <person name="Briand M."/>
            <person name="Taghouti G."/>
            <person name="Carrere S."/>
            <person name="Gouzy J."/>
            <person name="Portier P."/>
            <person name="Jacques M.-A."/>
            <person name="Fischer-Le Saux M."/>
        </authorList>
    </citation>
    <scope>NUCLEOTIDE SEQUENCE [LARGE SCALE GENOMIC DNA]</scope>
    <source>
        <strain evidence="3">CFBP1817</strain>
    </source>
</reference>
<organism evidence="2 3">
    <name type="scientific">Xanthomonas populi</name>
    <dbReference type="NCBI Taxonomy" id="53414"/>
    <lineage>
        <taxon>Bacteria</taxon>
        <taxon>Pseudomonadati</taxon>
        <taxon>Pseudomonadota</taxon>
        <taxon>Gammaproteobacteria</taxon>
        <taxon>Lysobacterales</taxon>
        <taxon>Lysobacteraceae</taxon>
        <taxon>Xanthomonas</taxon>
    </lineage>
</organism>
<feature type="transmembrane region" description="Helical" evidence="1">
    <location>
        <begin position="145"/>
        <end position="162"/>
    </location>
</feature>
<feature type="transmembrane region" description="Helical" evidence="1">
    <location>
        <begin position="67"/>
        <end position="85"/>
    </location>
</feature>
<feature type="transmembrane region" description="Helical" evidence="1">
    <location>
        <begin position="114"/>
        <end position="133"/>
    </location>
</feature>
<sequence>MRPHSRSLSTFDLLGLALRHYRVELKERVTRYKQVLLVIALLALPGLPAFKAVVLAPLQQIFARNSAAGASAVGYVLVLALWAALQRGAVGSVSAAAIMNSLPLPRLQMLLRDALFLASVSNPWTVLLAVAAGTAPHPMNMVERGVAMLAVSAIALTVQLAILRARYAVAAIGVGAAVLACGDARPGARMLAATAIIAAVVWLGRCPPLPRDFRPRQAKRCAAGGLAAWRCTTLTALYWMGLYRGRHGAYSLTLALVAALGVFVGLLVAQSDGTPSRAVGLAAAYAALATGVLGLGFGTLTGHQRAYAGVLAPLPIARPVRVLQAIVAVEGPALLFVGVLLSLVAARSGLRYGALVAICALLLSAFQYVAYRAWPRHTIAAVLLFSISIVVATSWVASVWAR</sequence>
<evidence type="ECO:0000313" key="2">
    <source>
        <dbReference type="EMBL" id="PPU91896.1"/>
    </source>
</evidence>
<dbReference type="Proteomes" id="UP000239939">
    <property type="component" value="Unassembled WGS sequence"/>
</dbReference>
<dbReference type="OrthoDB" id="9920503at2"/>
<keyword evidence="3" id="KW-1185">Reference proteome</keyword>
<dbReference type="EMBL" id="MDEJ01000078">
    <property type="protein sequence ID" value="PPU91896.1"/>
    <property type="molecule type" value="Genomic_DNA"/>
</dbReference>
<protein>
    <submittedName>
        <fullName evidence="2">Uncharacterized protein</fullName>
    </submittedName>
</protein>
<feature type="transmembrane region" description="Helical" evidence="1">
    <location>
        <begin position="35"/>
        <end position="55"/>
    </location>
</feature>
<evidence type="ECO:0000313" key="3">
    <source>
        <dbReference type="Proteomes" id="UP000239939"/>
    </source>
</evidence>
<feature type="transmembrane region" description="Helical" evidence="1">
    <location>
        <begin position="248"/>
        <end position="269"/>
    </location>
</feature>
<proteinExistence type="predicted"/>
<dbReference type="RefSeq" id="WP_128417472.1">
    <property type="nucleotide sequence ID" value="NZ_MDEJ01000078.1"/>
</dbReference>
<gene>
    <name evidence="2" type="ORF">XpopCFBP1817_12975</name>
</gene>